<keyword evidence="2" id="KW-1133">Transmembrane helix</keyword>
<dbReference type="AlphaFoldDB" id="A0A518GIZ2"/>
<gene>
    <name evidence="3" type="ORF">Spb1_04050</name>
</gene>
<sequence length="344" mass="39418">MARRIIHPFGMSIPGNRVFSLLLVLVILWVMYDTIRQPLRWRWLEKDNLPATAEVVGPGDVEEKEQVVPAPNHQDEAEVAEFHRLEELLKDKLELRPREMPLYWRLVAWANSQTFDELWTRSKKVTFSQLWEQPDKFRTQPLRMRVHVRRVLEFDAPENPQGIKKVYEAWGITDDSQSYPYVIVFTQKPAGLPIGPEVWADIDFAGYFLKIMAYKTYDVKRGAPLLIGRIKLAPIENVRRKMAEEAQDPTIYWIYGFGFAITIGLGFIMVRRALAPASRKVATKPQYFSSPDETTDAPRLTFGSNLENFASPAAEPASLPDVLDFQIETQPQVEKDPPPPPSGA</sequence>
<proteinExistence type="predicted"/>
<protein>
    <submittedName>
        <fullName evidence="3">Uncharacterized protein</fullName>
    </submittedName>
</protein>
<dbReference type="OrthoDB" id="210010at2"/>
<evidence type="ECO:0000313" key="3">
    <source>
        <dbReference type="EMBL" id="QDV28542.1"/>
    </source>
</evidence>
<feature type="transmembrane region" description="Helical" evidence="2">
    <location>
        <begin position="250"/>
        <end position="270"/>
    </location>
</feature>
<name>A0A518GIZ2_9PLAN</name>
<accession>A0A518GIZ2</accession>
<dbReference type="EMBL" id="CP036299">
    <property type="protein sequence ID" value="QDV28542.1"/>
    <property type="molecule type" value="Genomic_DNA"/>
</dbReference>
<keyword evidence="2" id="KW-0812">Transmembrane</keyword>
<feature type="transmembrane region" description="Helical" evidence="2">
    <location>
        <begin position="12"/>
        <end position="32"/>
    </location>
</feature>
<feature type="region of interest" description="Disordered" evidence="1">
    <location>
        <begin position="320"/>
        <end position="344"/>
    </location>
</feature>
<organism evidence="3 4">
    <name type="scientific">Planctopirus ephydatiae</name>
    <dbReference type="NCBI Taxonomy" id="2528019"/>
    <lineage>
        <taxon>Bacteria</taxon>
        <taxon>Pseudomonadati</taxon>
        <taxon>Planctomycetota</taxon>
        <taxon>Planctomycetia</taxon>
        <taxon>Planctomycetales</taxon>
        <taxon>Planctomycetaceae</taxon>
        <taxon>Planctopirus</taxon>
    </lineage>
</organism>
<keyword evidence="2" id="KW-0472">Membrane</keyword>
<evidence type="ECO:0000256" key="2">
    <source>
        <dbReference type="SAM" id="Phobius"/>
    </source>
</evidence>
<dbReference type="RefSeq" id="WP_145294969.1">
    <property type="nucleotide sequence ID" value="NZ_CP036299.1"/>
</dbReference>
<keyword evidence="4" id="KW-1185">Reference proteome</keyword>
<feature type="region of interest" description="Disordered" evidence="1">
    <location>
        <begin position="285"/>
        <end position="304"/>
    </location>
</feature>
<dbReference type="KEGG" id="peh:Spb1_04050"/>
<dbReference type="Proteomes" id="UP000315349">
    <property type="component" value="Chromosome"/>
</dbReference>
<evidence type="ECO:0000256" key="1">
    <source>
        <dbReference type="SAM" id="MobiDB-lite"/>
    </source>
</evidence>
<evidence type="ECO:0000313" key="4">
    <source>
        <dbReference type="Proteomes" id="UP000315349"/>
    </source>
</evidence>
<reference evidence="3 4" key="1">
    <citation type="submission" date="2019-02" db="EMBL/GenBank/DDBJ databases">
        <title>Deep-cultivation of Planctomycetes and their phenomic and genomic characterization uncovers novel biology.</title>
        <authorList>
            <person name="Wiegand S."/>
            <person name="Jogler M."/>
            <person name="Boedeker C."/>
            <person name="Pinto D."/>
            <person name="Vollmers J."/>
            <person name="Rivas-Marin E."/>
            <person name="Kohn T."/>
            <person name="Peeters S.H."/>
            <person name="Heuer A."/>
            <person name="Rast P."/>
            <person name="Oberbeckmann S."/>
            <person name="Bunk B."/>
            <person name="Jeske O."/>
            <person name="Meyerdierks A."/>
            <person name="Storesund J.E."/>
            <person name="Kallscheuer N."/>
            <person name="Luecker S."/>
            <person name="Lage O.M."/>
            <person name="Pohl T."/>
            <person name="Merkel B.J."/>
            <person name="Hornburger P."/>
            <person name="Mueller R.-W."/>
            <person name="Bruemmer F."/>
            <person name="Labrenz M."/>
            <person name="Spormann A.M."/>
            <person name="Op den Camp H."/>
            <person name="Overmann J."/>
            <person name="Amann R."/>
            <person name="Jetten M.S.M."/>
            <person name="Mascher T."/>
            <person name="Medema M.H."/>
            <person name="Devos D.P."/>
            <person name="Kaster A.-K."/>
            <person name="Ovreas L."/>
            <person name="Rohde M."/>
            <person name="Galperin M.Y."/>
            <person name="Jogler C."/>
        </authorList>
    </citation>
    <scope>NUCLEOTIDE SEQUENCE [LARGE SCALE GENOMIC DNA]</scope>
    <source>
        <strain evidence="3 4">Spb1</strain>
    </source>
</reference>